<evidence type="ECO:0000256" key="11">
    <source>
        <dbReference type="ARBA" id="ARBA00023310"/>
    </source>
</evidence>
<evidence type="ECO:0000256" key="8">
    <source>
        <dbReference type="ARBA" id="ARBA00023065"/>
    </source>
</evidence>
<evidence type="ECO:0000256" key="6">
    <source>
        <dbReference type="ARBA" id="ARBA00022840"/>
    </source>
</evidence>
<dbReference type="NCBIfam" id="TIGR01039">
    <property type="entry name" value="atpD"/>
    <property type="match status" value="1"/>
</dbReference>
<accession>A0ABS0KYJ8</accession>
<keyword evidence="9 12" id="KW-0472">Membrane</keyword>
<dbReference type="EC" id="7.1.2.2" evidence="12"/>
<dbReference type="InterPro" id="IPR004100">
    <property type="entry name" value="ATPase_F1/V1/A1_a/bsu_N"/>
</dbReference>
<comment type="caution">
    <text evidence="14">The sequence shown here is derived from an EMBL/GenBank/DDBJ whole genome shotgun (WGS) entry which is preliminary data.</text>
</comment>
<dbReference type="InterPro" id="IPR036121">
    <property type="entry name" value="ATPase_F1/V1/A1_a/bsu_N_sf"/>
</dbReference>
<dbReference type="SMART" id="SM00382">
    <property type="entry name" value="AAA"/>
    <property type="match status" value="1"/>
</dbReference>
<dbReference type="PANTHER" id="PTHR15184">
    <property type="entry name" value="ATP SYNTHASE"/>
    <property type="match status" value="1"/>
</dbReference>
<keyword evidence="4 12" id="KW-0547">Nucleotide-binding</keyword>
<dbReference type="InterPro" id="IPR024034">
    <property type="entry name" value="ATPase_F1/V1_b/a_C"/>
</dbReference>
<keyword evidence="7 12" id="KW-1278">Translocase</keyword>
<keyword evidence="5 12" id="KW-0375">Hydrogen ion transport</keyword>
<evidence type="ECO:0000313" key="15">
    <source>
        <dbReference type="Proteomes" id="UP000601099"/>
    </source>
</evidence>
<dbReference type="Pfam" id="PF22919">
    <property type="entry name" value="ATP-synt_VA_C"/>
    <property type="match status" value="1"/>
</dbReference>
<dbReference type="PANTHER" id="PTHR15184:SF71">
    <property type="entry name" value="ATP SYNTHASE SUBUNIT BETA, MITOCHONDRIAL"/>
    <property type="match status" value="1"/>
</dbReference>
<keyword evidence="3 12" id="KW-0813">Transport</keyword>
<dbReference type="SUPFAM" id="SSF52540">
    <property type="entry name" value="P-loop containing nucleoside triphosphate hydrolases"/>
    <property type="match status" value="1"/>
</dbReference>
<dbReference type="Gene3D" id="3.40.50.300">
    <property type="entry name" value="P-loop containing nucleotide triphosphate hydrolases"/>
    <property type="match status" value="1"/>
</dbReference>
<dbReference type="InterPro" id="IPR050053">
    <property type="entry name" value="ATPase_alpha/beta_chains"/>
</dbReference>
<dbReference type="Proteomes" id="UP000601099">
    <property type="component" value="Unassembled WGS sequence"/>
</dbReference>
<evidence type="ECO:0000256" key="5">
    <source>
        <dbReference type="ARBA" id="ARBA00022781"/>
    </source>
</evidence>
<keyword evidence="12" id="KW-1003">Cell membrane</keyword>
<dbReference type="Pfam" id="PF00006">
    <property type="entry name" value="ATP-synt_ab"/>
    <property type="match status" value="1"/>
</dbReference>
<evidence type="ECO:0000256" key="4">
    <source>
        <dbReference type="ARBA" id="ARBA00022741"/>
    </source>
</evidence>
<feature type="binding site" evidence="12">
    <location>
        <begin position="154"/>
        <end position="161"/>
    </location>
    <ligand>
        <name>ATP</name>
        <dbReference type="ChEBI" id="CHEBI:30616"/>
    </ligand>
</feature>
<evidence type="ECO:0000256" key="12">
    <source>
        <dbReference type="HAMAP-Rule" id="MF_01347"/>
    </source>
</evidence>
<evidence type="ECO:0000256" key="3">
    <source>
        <dbReference type="ARBA" id="ARBA00022448"/>
    </source>
</evidence>
<name>A0ABS0KYJ8_9BACT</name>
<dbReference type="InterPro" id="IPR020003">
    <property type="entry name" value="ATPase_a/bsu_AS"/>
</dbReference>
<dbReference type="InterPro" id="IPR000194">
    <property type="entry name" value="ATPase_F1/V1/A1_a/bsu_nucl-bd"/>
</dbReference>
<dbReference type="Gene3D" id="1.10.1140.10">
    <property type="entry name" value="Bovine Mitochondrial F1-atpase, Atp Synthase Beta Chain, Chain D, domain 3"/>
    <property type="match status" value="1"/>
</dbReference>
<evidence type="ECO:0000259" key="13">
    <source>
        <dbReference type="SMART" id="SM00382"/>
    </source>
</evidence>
<comment type="subcellular location">
    <subcellularLocation>
        <location evidence="12">Cell membrane</location>
        <topology evidence="12">Peripheral membrane protein</topology>
    </subcellularLocation>
    <subcellularLocation>
        <location evidence="1">Membrane</location>
    </subcellularLocation>
</comment>
<comment type="function">
    <text evidence="12">Produces ATP from ADP in the presence of a proton gradient across the membrane. The catalytic sites are hosted primarily by the beta subunits.</text>
</comment>
<comment type="catalytic activity">
    <reaction evidence="12">
        <text>ATP + H2O + 4 H(+)(in) = ADP + phosphate + 5 H(+)(out)</text>
        <dbReference type="Rhea" id="RHEA:57720"/>
        <dbReference type="ChEBI" id="CHEBI:15377"/>
        <dbReference type="ChEBI" id="CHEBI:15378"/>
        <dbReference type="ChEBI" id="CHEBI:30616"/>
        <dbReference type="ChEBI" id="CHEBI:43474"/>
        <dbReference type="ChEBI" id="CHEBI:456216"/>
        <dbReference type="EC" id="7.1.2.2"/>
    </reaction>
</comment>
<evidence type="ECO:0000313" key="14">
    <source>
        <dbReference type="EMBL" id="MBG8552433.1"/>
    </source>
</evidence>
<sequence length="501" mass="54050">MANTGKITQVIGPVVDVSFAGESSKLPNILDALEVTKDNGQVVILEVQQHLGEDRVRTIAMDSTEGMTRGAVVRDLGAPMSMPTGEGVKGRLFNVVGYAIDGIPQPKSDGPLPIHRQPPPFEDLATSSEVLFTGIKVIDLLAPYVKGGKIGLFGGAGVGKTVLIMELVNNIAKAYAGLSVFAGVGERTREGNDLLREFIESDIIKYGEEFKHSMEQGGWDLTKVDQNELLKSQATLVFGQMNEPPGARARVALSGLTIAENFRDGDGSGAGRDILFFIDNIFRFTQAGSEVSALLGRMPSAVGYQPTLATEMGAMQERITSTKRGSITSVQAVYVPADDLTDPAPANTFAHLDATTVLSRKIAELGIYPAVDPLDSTSRILSIEVLGDEHYNTAQRVKEILQRYKELQDIIAILGMDELSEEDKQVVNRARRVQRFLSQPFFVAEQFTGLAGVLVDIKDTIKGFNAIIDGTYDHLPEAAFNLVGTIEDAVAKGEKLIAEAK</sequence>
<evidence type="ECO:0000256" key="9">
    <source>
        <dbReference type="ARBA" id="ARBA00023136"/>
    </source>
</evidence>
<evidence type="ECO:0000256" key="7">
    <source>
        <dbReference type="ARBA" id="ARBA00022967"/>
    </source>
</evidence>
<protein>
    <recommendedName>
        <fullName evidence="12">ATP synthase subunit beta</fullName>
        <ecNumber evidence="12">7.1.2.2</ecNumber>
    </recommendedName>
    <alternativeName>
        <fullName evidence="12">ATP synthase F1 sector subunit beta</fullName>
    </alternativeName>
    <alternativeName>
        <fullName evidence="12">F-ATPase subunit beta</fullName>
    </alternativeName>
</protein>
<dbReference type="InterPro" id="IPR055190">
    <property type="entry name" value="ATP-synt_VA_C"/>
</dbReference>
<dbReference type="InterPro" id="IPR027417">
    <property type="entry name" value="P-loop_NTPase"/>
</dbReference>
<dbReference type="Gene3D" id="2.40.10.170">
    <property type="match status" value="1"/>
</dbReference>
<reference evidence="14 15" key="1">
    <citation type="submission" date="2020-11" db="EMBL/GenBank/DDBJ databases">
        <title>Hymenobacter sp.</title>
        <authorList>
            <person name="Kim M.K."/>
        </authorList>
    </citation>
    <scope>NUCLEOTIDE SEQUENCE [LARGE SCALE GENOMIC DNA]</scope>
    <source>
        <strain evidence="14 15">BT594</strain>
    </source>
</reference>
<dbReference type="CDD" id="cd18110">
    <property type="entry name" value="ATP-synt_F1_beta_C"/>
    <property type="match status" value="1"/>
</dbReference>
<dbReference type="EMBL" id="JADWYK010000001">
    <property type="protein sequence ID" value="MBG8552433.1"/>
    <property type="molecule type" value="Genomic_DNA"/>
</dbReference>
<keyword evidence="11 12" id="KW-0066">ATP synthesis</keyword>
<dbReference type="CDD" id="cd18115">
    <property type="entry name" value="ATP-synt_F1_beta_N"/>
    <property type="match status" value="1"/>
</dbReference>
<keyword evidence="6 12" id="KW-0067">ATP-binding</keyword>
<evidence type="ECO:0000256" key="1">
    <source>
        <dbReference type="ARBA" id="ARBA00004370"/>
    </source>
</evidence>
<dbReference type="InterPro" id="IPR005722">
    <property type="entry name" value="ATP_synth_F1_bsu"/>
</dbReference>
<proteinExistence type="inferred from homology"/>
<organism evidence="14 15">
    <name type="scientific">Hymenobacter guriensis</name>
    <dbReference type="NCBI Taxonomy" id="2793065"/>
    <lineage>
        <taxon>Bacteria</taxon>
        <taxon>Pseudomonadati</taxon>
        <taxon>Bacteroidota</taxon>
        <taxon>Cytophagia</taxon>
        <taxon>Cytophagales</taxon>
        <taxon>Hymenobacteraceae</taxon>
        <taxon>Hymenobacter</taxon>
    </lineage>
</organism>
<evidence type="ECO:0000256" key="10">
    <source>
        <dbReference type="ARBA" id="ARBA00023196"/>
    </source>
</evidence>
<evidence type="ECO:0000256" key="2">
    <source>
        <dbReference type="ARBA" id="ARBA00008936"/>
    </source>
</evidence>
<keyword evidence="10 12" id="KW-0139">CF(1)</keyword>
<dbReference type="SUPFAM" id="SSF47917">
    <property type="entry name" value="C-terminal domain of alpha and beta subunits of F1 ATP synthase"/>
    <property type="match status" value="1"/>
</dbReference>
<comment type="similarity">
    <text evidence="2 12">Belongs to the ATPase alpha/beta chains family.</text>
</comment>
<dbReference type="Pfam" id="PF02874">
    <property type="entry name" value="ATP-synt_ab_N"/>
    <property type="match status" value="1"/>
</dbReference>
<gene>
    <name evidence="12 14" type="primary">atpD</name>
    <name evidence="14" type="ORF">I5L79_02690</name>
</gene>
<feature type="domain" description="AAA+ ATPase" evidence="13">
    <location>
        <begin position="146"/>
        <end position="363"/>
    </location>
</feature>
<dbReference type="HAMAP" id="MF_01347">
    <property type="entry name" value="ATP_synth_beta_bact"/>
    <property type="match status" value="1"/>
</dbReference>
<dbReference type="CDD" id="cd01133">
    <property type="entry name" value="F1-ATPase_beta_CD"/>
    <property type="match status" value="1"/>
</dbReference>
<dbReference type="SUPFAM" id="SSF50615">
    <property type="entry name" value="N-terminal domain of alpha and beta subunits of F1 ATP synthase"/>
    <property type="match status" value="1"/>
</dbReference>
<dbReference type="InterPro" id="IPR003593">
    <property type="entry name" value="AAA+_ATPase"/>
</dbReference>
<keyword evidence="15" id="KW-1185">Reference proteome</keyword>
<keyword evidence="8 12" id="KW-0406">Ion transport</keyword>
<dbReference type="RefSeq" id="WP_196953468.1">
    <property type="nucleotide sequence ID" value="NZ_JADWYK010000001.1"/>
</dbReference>
<dbReference type="PROSITE" id="PS00152">
    <property type="entry name" value="ATPASE_ALPHA_BETA"/>
    <property type="match status" value="1"/>
</dbReference>